<keyword evidence="3" id="KW-1185">Reference proteome</keyword>
<evidence type="ECO:0000313" key="2">
    <source>
        <dbReference type="EMBL" id="PIK38205.1"/>
    </source>
</evidence>
<feature type="transmembrane region" description="Helical" evidence="1">
    <location>
        <begin position="115"/>
        <end position="131"/>
    </location>
</feature>
<gene>
    <name evidence="2" type="ORF">BSL78_24958</name>
</gene>
<reference evidence="2 3" key="1">
    <citation type="journal article" date="2017" name="PLoS Biol.">
        <title>The sea cucumber genome provides insights into morphological evolution and visceral regeneration.</title>
        <authorList>
            <person name="Zhang X."/>
            <person name="Sun L."/>
            <person name="Yuan J."/>
            <person name="Sun Y."/>
            <person name="Gao Y."/>
            <person name="Zhang L."/>
            <person name="Li S."/>
            <person name="Dai H."/>
            <person name="Hamel J.F."/>
            <person name="Liu C."/>
            <person name="Yu Y."/>
            <person name="Liu S."/>
            <person name="Lin W."/>
            <person name="Guo K."/>
            <person name="Jin S."/>
            <person name="Xu P."/>
            <person name="Storey K.B."/>
            <person name="Huan P."/>
            <person name="Zhang T."/>
            <person name="Zhou Y."/>
            <person name="Zhang J."/>
            <person name="Lin C."/>
            <person name="Li X."/>
            <person name="Xing L."/>
            <person name="Huo D."/>
            <person name="Sun M."/>
            <person name="Wang L."/>
            <person name="Mercier A."/>
            <person name="Li F."/>
            <person name="Yang H."/>
            <person name="Xiang J."/>
        </authorList>
    </citation>
    <scope>NUCLEOTIDE SEQUENCE [LARGE SCALE GENOMIC DNA]</scope>
    <source>
        <strain evidence="2">Shaxun</strain>
        <tissue evidence="2">Muscle</tissue>
    </source>
</reference>
<comment type="caution">
    <text evidence="2">The sequence shown here is derived from an EMBL/GenBank/DDBJ whole genome shotgun (WGS) entry which is preliminary data.</text>
</comment>
<dbReference type="PANTHER" id="PTHR34262">
    <property type="entry name" value="TRANSMEMBRANE PROTEIN 220"/>
    <property type="match status" value="1"/>
</dbReference>
<evidence type="ECO:0000256" key="1">
    <source>
        <dbReference type="SAM" id="Phobius"/>
    </source>
</evidence>
<sequence>MIQRWTSQVQLKITIKTLYSLPAVICFMFFLRITKPDNFLLVKFAQLHIVVCLMVGAYTCIKLTKAMGSSEGKRLQLHEHEEARELGGLCFVICWLVINLKFLRSNLWQQRKLSFLQLFVALFPIFLWVTAHRSKTYQSKIPPHCKTAFQGSSGTMECMSE</sequence>
<dbReference type="PANTHER" id="PTHR34262:SF1">
    <property type="entry name" value="TRANSMEMBRANE PROTEIN 220"/>
    <property type="match status" value="1"/>
</dbReference>
<keyword evidence="1" id="KW-0472">Membrane</keyword>
<keyword evidence="1 2" id="KW-0812">Transmembrane</keyword>
<proteinExistence type="predicted"/>
<name>A0A2G8JRA0_STIJA</name>
<dbReference type="OrthoDB" id="9924288at2759"/>
<feature type="transmembrane region" description="Helical" evidence="1">
    <location>
        <begin position="45"/>
        <end position="64"/>
    </location>
</feature>
<accession>A0A2G8JRA0</accession>
<dbReference type="InterPro" id="IPR029377">
    <property type="entry name" value="TMEM220"/>
</dbReference>
<evidence type="ECO:0000313" key="3">
    <source>
        <dbReference type="Proteomes" id="UP000230750"/>
    </source>
</evidence>
<dbReference type="EMBL" id="MRZV01001388">
    <property type="protein sequence ID" value="PIK38205.1"/>
    <property type="molecule type" value="Genomic_DNA"/>
</dbReference>
<dbReference type="AlphaFoldDB" id="A0A2G8JRA0"/>
<feature type="transmembrane region" description="Helical" evidence="1">
    <location>
        <begin position="85"/>
        <end position="103"/>
    </location>
</feature>
<dbReference type="Proteomes" id="UP000230750">
    <property type="component" value="Unassembled WGS sequence"/>
</dbReference>
<keyword evidence="1" id="KW-1133">Transmembrane helix</keyword>
<dbReference type="Pfam" id="PF15071">
    <property type="entry name" value="TMEM220"/>
    <property type="match status" value="1"/>
</dbReference>
<organism evidence="2 3">
    <name type="scientific">Stichopus japonicus</name>
    <name type="common">Sea cucumber</name>
    <dbReference type="NCBI Taxonomy" id="307972"/>
    <lineage>
        <taxon>Eukaryota</taxon>
        <taxon>Metazoa</taxon>
        <taxon>Echinodermata</taxon>
        <taxon>Eleutherozoa</taxon>
        <taxon>Echinozoa</taxon>
        <taxon>Holothuroidea</taxon>
        <taxon>Aspidochirotacea</taxon>
        <taxon>Aspidochirotida</taxon>
        <taxon>Stichopodidae</taxon>
        <taxon>Apostichopus</taxon>
    </lineage>
</organism>
<feature type="transmembrane region" description="Helical" evidence="1">
    <location>
        <begin position="13"/>
        <end position="33"/>
    </location>
</feature>
<protein>
    <submittedName>
        <fullName evidence="2">Putative transmembrane protein</fullName>
    </submittedName>
</protein>